<evidence type="ECO:0000256" key="1">
    <source>
        <dbReference type="ARBA" id="ARBA00022490"/>
    </source>
</evidence>
<dbReference type="GO" id="GO:0043743">
    <property type="term" value="F:LPPG:FO 2-phospho-L-lactate transferase activity"/>
    <property type="evidence" value="ECO:0007669"/>
    <property type="project" value="InterPro"/>
</dbReference>
<evidence type="ECO:0000313" key="2">
    <source>
        <dbReference type="EMBL" id="CAB4857421.1"/>
    </source>
</evidence>
<organism evidence="2">
    <name type="scientific">freshwater metagenome</name>
    <dbReference type="NCBI Taxonomy" id="449393"/>
    <lineage>
        <taxon>unclassified sequences</taxon>
        <taxon>metagenomes</taxon>
        <taxon>ecological metagenomes</taxon>
    </lineage>
</organism>
<dbReference type="CDD" id="cd07187">
    <property type="entry name" value="YvcK_like"/>
    <property type="match status" value="1"/>
</dbReference>
<dbReference type="Pfam" id="PF01933">
    <property type="entry name" value="CofD"/>
    <property type="match status" value="1"/>
</dbReference>
<name>A0A6J7CIA6_9ZZZZ</name>
<accession>A0A6J7CIA6</accession>
<dbReference type="Gene3D" id="3.40.50.10680">
    <property type="entry name" value="CofD-like domains"/>
    <property type="match status" value="1"/>
</dbReference>
<dbReference type="EMBL" id="CAFBLN010000001">
    <property type="protein sequence ID" value="CAB4857421.1"/>
    <property type="molecule type" value="Genomic_DNA"/>
</dbReference>
<dbReference type="InterPro" id="IPR038136">
    <property type="entry name" value="CofD-like_dom_sf"/>
</dbReference>
<reference evidence="2" key="1">
    <citation type="submission" date="2020-05" db="EMBL/GenBank/DDBJ databases">
        <authorList>
            <person name="Chiriac C."/>
            <person name="Salcher M."/>
            <person name="Ghai R."/>
            <person name="Kavagutti S V."/>
        </authorList>
    </citation>
    <scope>NUCLEOTIDE SEQUENCE</scope>
</reference>
<dbReference type="NCBIfam" id="TIGR01826">
    <property type="entry name" value="CofD_related"/>
    <property type="match status" value="1"/>
</dbReference>
<sequence>MKVVAIGGGHGTAVTLRALRSLNCDITAIVSVADDGGSTGVLRDALNIAGVGDIRKCLVALAAAEKPWERFFEFRFGDDTAQHHALGNLFLAAAIDSQPSLENAVVEVGRLLDICGQVLPASKEGVSLEAETEAGFVRGQAAITKSTGVRKIRTVPVGVSATDAGLDAIQLADFVVLGPGSLFTSVLAACVVPGLSEAIAQSPAKCVWIANLQGLDPESRGLGLIEQYAALVLHGIRVDSVIVHNANEGGSEIPGVGLISADVAGINAKVHDPVKLAHVLRQLMAN</sequence>
<proteinExistence type="predicted"/>
<dbReference type="InterPro" id="IPR010119">
    <property type="entry name" value="Gluconeogen_factor"/>
</dbReference>
<dbReference type="InterPro" id="IPR002882">
    <property type="entry name" value="CofD"/>
</dbReference>
<dbReference type="PANTHER" id="PTHR30135">
    <property type="entry name" value="UNCHARACTERIZED PROTEIN YVCK-RELATED"/>
    <property type="match status" value="1"/>
</dbReference>
<gene>
    <name evidence="2" type="ORF">UFOPK3381_00060</name>
</gene>
<protein>
    <submittedName>
        <fullName evidence="2">Unannotated protein</fullName>
    </submittedName>
</protein>
<dbReference type="SUPFAM" id="SSF142338">
    <property type="entry name" value="CofD-like"/>
    <property type="match status" value="1"/>
</dbReference>
<keyword evidence="1" id="KW-0963">Cytoplasm</keyword>
<dbReference type="AlphaFoldDB" id="A0A6J7CIA6"/>
<dbReference type="PANTHER" id="PTHR30135:SF3">
    <property type="entry name" value="GLUCONEOGENESIS FACTOR-RELATED"/>
    <property type="match status" value="1"/>
</dbReference>